<proteinExistence type="predicted"/>
<dbReference type="Gene3D" id="1.10.10.10">
    <property type="entry name" value="Winged helix-like DNA-binding domain superfamily/Winged helix DNA-binding domain"/>
    <property type="match status" value="1"/>
</dbReference>
<dbReference type="EMBL" id="LGCL01000023">
    <property type="protein sequence ID" value="KPL77331.1"/>
    <property type="molecule type" value="Genomic_DNA"/>
</dbReference>
<dbReference type="Gene3D" id="3.30.450.40">
    <property type="match status" value="1"/>
</dbReference>
<evidence type="ECO:0000259" key="4">
    <source>
        <dbReference type="PROSITE" id="PS51077"/>
    </source>
</evidence>
<dbReference type="GO" id="GO:0045892">
    <property type="term" value="P:negative regulation of DNA-templated transcription"/>
    <property type="evidence" value="ECO:0007669"/>
    <property type="project" value="TreeGrafter"/>
</dbReference>
<dbReference type="InterPro" id="IPR005471">
    <property type="entry name" value="Tscrpt_reg_IclR_N"/>
</dbReference>
<dbReference type="InterPro" id="IPR050707">
    <property type="entry name" value="HTH_MetabolicPath_Reg"/>
</dbReference>
<evidence type="ECO:0000313" key="6">
    <source>
        <dbReference type="EMBL" id="KPL77331.1"/>
    </source>
</evidence>
<dbReference type="SMART" id="SM00346">
    <property type="entry name" value="HTH_ICLR"/>
    <property type="match status" value="1"/>
</dbReference>
<dbReference type="Pfam" id="PF01614">
    <property type="entry name" value="IclR_C"/>
    <property type="match status" value="1"/>
</dbReference>
<dbReference type="STRING" id="1134406.ADN00_09415"/>
<dbReference type="Proteomes" id="UP000050417">
    <property type="component" value="Unassembled WGS sequence"/>
</dbReference>
<protein>
    <recommendedName>
        <fullName evidence="8">IclR family transcriptional regulator</fullName>
    </recommendedName>
</protein>
<evidence type="ECO:0008006" key="8">
    <source>
        <dbReference type="Google" id="ProtNLM"/>
    </source>
</evidence>
<reference evidence="6 7" key="1">
    <citation type="submission" date="2015-07" db="EMBL/GenBank/DDBJ databases">
        <title>Genome sequence of Ornatilinea apprima DSM 23815.</title>
        <authorList>
            <person name="Hemp J."/>
            <person name="Ward L.M."/>
            <person name="Pace L.A."/>
            <person name="Fischer W.W."/>
        </authorList>
    </citation>
    <scope>NUCLEOTIDE SEQUENCE [LARGE SCALE GENOMIC DNA]</scope>
    <source>
        <strain evidence="6 7">P3M-1</strain>
    </source>
</reference>
<dbReference type="PANTHER" id="PTHR30136:SF35">
    <property type="entry name" value="HTH-TYPE TRANSCRIPTIONAL REGULATOR RV1719"/>
    <property type="match status" value="1"/>
</dbReference>
<gene>
    <name evidence="6" type="ORF">ADN00_09415</name>
</gene>
<sequence>MQTIERVNAILDCFTLERPELGVREAARLIGLSTSTTGRMLAAMKELGILTQNPTTHTYALGGKVLKWAGVYSETLDVRARSMPMLEELHRSTQETISLYVMEGNERVCVERLESPQNVRIVARVGRRLPLYAGSAGKVFLAFLPEARRDEIIRHTDFKPLTSNTIVDEHALRDELTKIRRQGYSLSRGEWLSDAAGVAAPIFDQSGLIVAAVTISGPAQRFTEEKVNQYIPEILHVGEQISRYLGYLGRY</sequence>
<evidence type="ECO:0000256" key="2">
    <source>
        <dbReference type="ARBA" id="ARBA00023125"/>
    </source>
</evidence>
<evidence type="ECO:0000256" key="1">
    <source>
        <dbReference type="ARBA" id="ARBA00023015"/>
    </source>
</evidence>
<feature type="domain" description="IclR-ED" evidence="5">
    <location>
        <begin position="64"/>
        <end position="247"/>
    </location>
</feature>
<dbReference type="GO" id="GO:0003700">
    <property type="term" value="F:DNA-binding transcription factor activity"/>
    <property type="evidence" value="ECO:0007669"/>
    <property type="project" value="TreeGrafter"/>
</dbReference>
<dbReference type="GO" id="GO:0003677">
    <property type="term" value="F:DNA binding"/>
    <property type="evidence" value="ECO:0007669"/>
    <property type="project" value="UniProtKB-KW"/>
</dbReference>
<dbReference type="AlphaFoldDB" id="A0A0P6XQ04"/>
<dbReference type="SUPFAM" id="SSF55781">
    <property type="entry name" value="GAF domain-like"/>
    <property type="match status" value="1"/>
</dbReference>
<dbReference type="InterPro" id="IPR029016">
    <property type="entry name" value="GAF-like_dom_sf"/>
</dbReference>
<dbReference type="PROSITE" id="PS51078">
    <property type="entry name" value="ICLR_ED"/>
    <property type="match status" value="1"/>
</dbReference>
<dbReference type="Pfam" id="PF09339">
    <property type="entry name" value="HTH_IclR"/>
    <property type="match status" value="1"/>
</dbReference>
<organism evidence="6 7">
    <name type="scientific">Ornatilinea apprima</name>
    <dbReference type="NCBI Taxonomy" id="1134406"/>
    <lineage>
        <taxon>Bacteria</taxon>
        <taxon>Bacillati</taxon>
        <taxon>Chloroflexota</taxon>
        <taxon>Anaerolineae</taxon>
        <taxon>Anaerolineales</taxon>
        <taxon>Anaerolineaceae</taxon>
        <taxon>Ornatilinea</taxon>
    </lineage>
</organism>
<evidence type="ECO:0000256" key="3">
    <source>
        <dbReference type="ARBA" id="ARBA00023163"/>
    </source>
</evidence>
<name>A0A0P6XQ04_9CHLR</name>
<dbReference type="PROSITE" id="PS51077">
    <property type="entry name" value="HTH_ICLR"/>
    <property type="match status" value="1"/>
</dbReference>
<dbReference type="InterPro" id="IPR036388">
    <property type="entry name" value="WH-like_DNA-bd_sf"/>
</dbReference>
<keyword evidence="7" id="KW-1185">Reference proteome</keyword>
<dbReference type="SUPFAM" id="SSF46785">
    <property type="entry name" value="Winged helix' DNA-binding domain"/>
    <property type="match status" value="1"/>
</dbReference>
<feature type="domain" description="HTH iclR-type" evidence="4">
    <location>
        <begin position="1"/>
        <end position="63"/>
    </location>
</feature>
<evidence type="ECO:0000259" key="5">
    <source>
        <dbReference type="PROSITE" id="PS51078"/>
    </source>
</evidence>
<dbReference type="PANTHER" id="PTHR30136">
    <property type="entry name" value="HELIX-TURN-HELIX TRANSCRIPTIONAL REGULATOR, ICLR FAMILY"/>
    <property type="match status" value="1"/>
</dbReference>
<keyword evidence="1" id="KW-0805">Transcription regulation</keyword>
<keyword evidence="2" id="KW-0238">DNA-binding</keyword>
<evidence type="ECO:0000313" key="7">
    <source>
        <dbReference type="Proteomes" id="UP000050417"/>
    </source>
</evidence>
<dbReference type="InterPro" id="IPR014757">
    <property type="entry name" value="Tscrpt_reg_IclR_C"/>
</dbReference>
<accession>A0A0P6XQ04</accession>
<dbReference type="InterPro" id="IPR036390">
    <property type="entry name" value="WH_DNA-bd_sf"/>
</dbReference>
<keyword evidence="3" id="KW-0804">Transcription</keyword>
<dbReference type="OrthoDB" id="9791752at2"/>
<comment type="caution">
    <text evidence="6">The sequence shown here is derived from an EMBL/GenBank/DDBJ whole genome shotgun (WGS) entry which is preliminary data.</text>
</comment>
<dbReference type="RefSeq" id="WP_075062737.1">
    <property type="nucleotide sequence ID" value="NZ_LGCL01000023.1"/>
</dbReference>